<feature type="transmembrane region" description="Helical" evidence="1">
    <location>
        <begin position="26"/>
        <end position="46"/>
    </location>
</feature>
<reference evidence="2 3" key="1">
    <citation type="submission" date="2020-05" db="EMBL/GenBank/DDBJ databases">
        <title>Whole genome sequencing and identification of novel metabolites from Paenibacillus alvei strain JR949.</title>
        <authorList>
            <person name="Rajendhran J."/>
            <person name="Sree Pranav P."/>
            <person name="Mahalakshmi B."/>
            <person name="Karthikeyan R."/>
        </authorList>
    </citation>
    <scope>NUCLEOTIDE SEQUENCE [LARGE SCALE GENOMIC DNA]</scope>
    <source>
        <strain evidence="2 3">JR949</strain>
    </source>
</reference>
<protein>
    <submittedName>
        <fullName evidence="2">Uncharacterized protein</fullName>
    </submittedName>
</protein>
<proteinExistence type="predicted"/>
<name>A0AAP7A5L0_PAEAL</name>
<sequence length="123" mass="14212">MIRLGAFVAFLIFILASVNEWSFRWLGLGLLLLVWALLGVWTLIRSKEERKEYRSSRVIRNAIAMLLLVVIALTPALVFPQYRLLPITGKYQIATASYTYVDNNRCQYRCPTFLRARLQQGDS</sequence>
<feature type="transmembrane region" description="Helical" evidence="1">
    <location>
        <begin position="58"/>
        <end position="79"/>
    </location>
</feature>
<organism evidence="2 3">
    <name type="scientific">Paenibacillus alvei</name>
    <name type="common">Bacillus alvei</name>
    <dbReference type="NCBI Taxonomy" id="44250"/>
    <lineage>
        <taxon>Bacteria</taxon>
        <taxon>Bacillati</taxon>
        <taxon>Bacillota</taxon>
        <taxon>Bacilli</taxon>
        <taxon>Bacillales</taxon>
        <taxon>Paenibacillaceae</taxon>
        <taxon>Paenibacillus</taxon>
    </lineage>
</organism>
<keyword evidence="1" id="KW-1133">Transmembrane helix</keyword>
<gene>
    <name evidence="2" type="ORF">HMI46_24975</name>
</gene>
<dbReference type="AlphaFoldDB" id="A0AAP7A5L0"/>
<evidence type="ECO:0000313" key="3">
    <source>
        <dbReference type="Proteomes" id="UP000552038"/>
    </source>
</evidence>
<accession>A0AAP7A5L0</accession>
<comment type="caution">
    <text evidence="2">The sequence shown here is derived from an EMBL/GenBank/DDBJ whole genome shotgun (WGS) entry which is preliminary data.</text>
</comment>
<evidence type="ECO:0000256" key="1">
    <source>
        <dbReference type="SAM" id="Phobius"/>
    </source>
</evidence>
<keyword evidence="1" id="KW-0472">Membrane</keyword>
<dbReference type="RefSeq" id="WP_206703796.1">
    <property type="nucleotide sequence ID" value="NZ_LDHX01000085.1"/>
</dbReference>
<evidence type="ECO:0000313" key="2">
    <source>
        <dbReference type="EMBL" id="NOJ73771.1"/>
    </source>
</evidence>
<dbReference type="EMBL" id="JABFOR010000057">
    <property type="protein sequence ID" value="NOJ73771.1"/>
    <property type="molecule type" value="Genomic_DNA"/>
</dbReference>
<keyword evidence="1" id="KW-0812">Transmembrane</keyword>
<dbReference type="Proteomes" id="UP000552038">
    <property type="component" value="Unassembled WGS sequence"/>
</dbReference>